<dbReference type="PROSITE" id="PS51257">
    <property type="entry name" value="PROKAR_LIPOPROTEIN"/>
    <property type="match status" value="1"/>
</dbReference>
<reference evidence="1 3" key="1">
    <citation type="journal article" date="2019" name="Microbiol. Resour. Announc.">
        <title>The Genome Sequence of the Halobacterium salinarum Type Strain Is Closely Related to That of Laboratory Strains NRC-1 and R1.</title>
        <authorList>
            <person name="Pfeiffer F."/>
            <person name="Marchfelder A."/>
            <person name="Habermann B."/>
            <person name="Dyall-Smith M.L."/>
        </authorList>
    </citation>
    <scope>NUCLEOTIDE SEQUENCE [LARGE SCALE GENOMIC DNA]</scope>
    <source>
        <strain evidence="1">91-R6</strain>
        <strain evidence="3">ATCC 33171 / DSM 3754 / JCM 8978 / NBRC 102687 / NCIMB 764 / 91-R6</strain>
    </source>
</reference>
<dbReference type="GeneID" id="68694999"/>
<reference evidence="1" key="3">
    <citation type="journal article" name="MicrobiologyOpen">
        <title>Whole-genome comparison between the type strain of Halobacterium salinarum (DSM 3754(T)) and the laboratory strains R1 and NRC-1.</title>
        <authorList>
            <person name="Pfeiffer F."/>
            <person name="Losensky G."/>
            <person name="Marchfelder A."/>
            <person name="Habermann B."/>
            <person name="Dyall-Smith M."/>
        </authorList>
    </citation>
    <scope>NUCLEOTIDE SEQUENCE</scope>
    <source>
        <strain evidence="1">91-R6</strain>
    </source>
</reference>
<dbReference type="AlphaFoldDB" id="A0A4D6GQ50"/>
<dbReference type="Pfam" id="PF19102">
    <property type="entry name" value="DUF5789"/>
    <property type="match status" value="1"/>
</dbReference>
<evidence type="ECO:0000313" key="1">
    <source>
        <dbReference type="EMBL" id="QCC43814.1"/>
    </source>
</evidence>
<dbReference type="Proteomes" id="UP000323075">
    <property type="component" value="Unassembled WGS sequence"/>
</dbReference>
<proteinExistence type="predicted"/>
<gene>
    <name evidence="2" type="ORF">APQ99_00829</name>
    <name evidence="1" type="ORF">HBSAL_00335</name>
</gene>
<reference evidence="2 4" key="2">
    <citation type="submission" date="2019-07" db="EMBL/GenBank/DDBJ databases">
        <title>Genomic Encyclopedia of Archaeal and Bacterial Type Strains, Phase II (KMG-II): from individual species to whole genera.</title>
        <authorList>
            <person name="Goeker M."/>
        </authorList>
    </citation>
    <scope>NUCLEOTIDE SEQUENCE [LARGE SCALE GENOMIC DNA]</scope>
    <source>
        <strain evidence="2 4">DSM 3754</strain>
    </source>
</reference>
<organism evidence="1 3">
    <name type="scientific">Halobacterium salinarum (strain ATCC 33171 / DSM 3754 / JCM 8978 / NBRC 102687 / NCIMB 764 / 91-R6)</name>
    <dbReference type="NCBI Taxonomy" id="2597657"/>
    <lineage>
        <taxon>Archaea</taxon>
        <taxon>Methanobacteriati</taxon>
        <taxon>Methanobacteriota</taxon>
        <taxon>Stenosarchaea group</taxon>
        <taxon>Halobacteria</taxon>
        <taxon>Halobacteriales</taxon>
        <taxon>Halobacteriaceae</taxon>
        <taxon>Halobacterium</taxon>
    </lineage>
</organism>
<evidence type="ECO:0000313" key="4">
    <source>
        <dbReference type="Proteomes" id="UP000323075"/>
    </source>
</evidence>
<accession>A0A4D6GQ50</accession>
<name>A0A4D6GQ50_HALS9</name>
<evidence type="ECO:0008006" key="5">
    <source>
        <dbReference type="Google" id="ProtNLM"/>
    </source>
</evidence>
<dbReference type="RefSeq" id="WP_070807660.1">
    <property type="nucleotide sequence ID" value="NZ_VRYN01000001.1"/>
</dbReference>
<dbReference type="EMBL" id="CP038631">
    <property type="protein sequence ID" value="QCC43814.1"/>
    <property type="molecule type" value="Genomic_DNA"/>
</dbReference>
<sequence>MTFKQAADVLHAQEYPASASAIAAACGDVELESAGGEDLRTVIARTGVDEFASATEATFAVYGALPAAAVGRIGYTDRDPDPMGVEGSDPVSF</sequence>
<dbReference type="InterPro" id="IPR043899">
    <property type="entry name" value="DUF5789"/>
</dbReference>
<dbReference type="EMBL" id="VRYN01000001">
    <property type="protein sequence ID" value="TYO82309.1"/>
    <property type="molecule type" value="Genomic_DNA"/>
</dbReference>
<evidence type="ECO:0000313" key="3">
    <source>
        <dbReference type="Proteomes" id="UP000296216"/>
    </source>
</evidence>
<protein>
    <recommendedName>
        <fullName evidence="5">DUF2795 domain-containing protein</fullName>
    </recommendedName>
</protein>
<dbReference type="Proteomes" id="UP000296216">
    <property type="component" value="Chromosome"/>
</dbReference>
<evidence type="ECO:0000313" key="2">
    <source>
        <dbReference type="EMBL" id="TYO82309.1"/>
    </source>
</evidence>